<sequence>MCACFVNSTTSWPGSRHSMKRSSQREESGWTGQHHFAQTFQCRSREHPHLECGSDGRYLHHLRFADDIVLITPNIEQAEHLLAEFDSACGKFSSRLSLTKTMFEEKIRSSDPRQRTKIRDARCSR</sequence>
<dbReference type="OrthoDB" id="410104at2759"/>
<organism evidence="2 3">
    <name type="scientific">Haemonchus contortus</name>
    <name type="common">Barber pole worm</name>
    <dbReference type="NCBI Taxonomy" id="6289"/>
    <lineage>
        <taxon>Eukaryota</taxon>
        <taxon>Metazoa</taxon>
        <taxon>Ecdysozoa</taxon>
        <taxon>Nematoda</taxon>
        <taxon>Chromadorea</taxon>
        <taxon>Rhabditida</taxon>
        <taxon>Rhabditina</taxon>
        <taxon>Rhabditomorpha</taxon>
        <taxon>Strongyloidea</taxon>
        <taxon>Trichostrongylidae</taxon>
        <taxon>Haemonchus</taxon>
    </lineage>
</organism>
<name>A0A7I4Z470_HAECO</name>
<evidence type="ECO:0000313" key="2">
    <source>
        <dbReference type="Proteomes" id="UP000025227"/>
    </source>
</evidence>
<evidence type="ECO:0000313" key="3">
    <source>
        <dbReference type="WBParaSite" id="HCON_00178890-00001"/>
    </source>
</evidence>
<dbReference type="AlphaFoldDB" id="A0A7I4Z470"/>
<evidence type="ECO:0000256" key="1">
    <source>
        <dbReference type="SAM" id="MobiDB-lite"/>
    </source>
</evidence>
<feature type="region of interest" description="Disordered" evidence="1">
    <location>
        <begin position="9"/>
        <end position="32"/>
    </location>
</feature>
<dbReference type="Proteomes" id="UP000025227">
    <property type="component" value="Unplaced"/>
</dbReference>
<reference evidence="3" key="1">
    <citation type="submission" date="2020-12" db="UniProtKB">
        <authorList>
            <consortium name="WormBaseParasite"/>
        </authorList>
    </citation>
    <scope>IDENTIFICATION</scope>
    <source>
        <strain evidence="3">MHco3</strain>
    </source>
</reference>
<dbReference type="WBParaSite" id="HCON_00178890-00001">
    <property type="protein sequence ID" value="HCON_00178890-00001"/>
    <property type="gene ID" value="HCON_00178890"/>
</dbReference>
<protein>
    <submittedName>
        <fullName evidence="3">Reverse transcriptase domain-containing protein</fullName>
    </submittedName>
</protein>
<accession>A0A7I4Z470</accession>
<keyword evidence="2" id="KW-1185">Reference proteome</keyword>
<proteinExistence type="predicted"/>